<protein>
    <submittedName>
        <fullName evidence="1">Uncharacterized protein</fullName>
    </submittedName>
</protein>
<organism evidence="1 2">
    <name type="scientific">Rhododendron molle</name>
    <name type="common">Chinese azalea</name>
    <name type="synonym">Azalea mollis</name>
    <dbReference type="NCBI Taxonomy" id="49168"/>
    <lineage>
        <taxon>Eukaryota</taxon>
        <taxon>Viridiplantae</taxon>
        <taxon>Streptophyta</taxon>
        <taxon>Embryophyta</taxon>
        <taxon>Tracheophyta</taxon>
        <taxon>Spermatophyta</taxon>
        <taxon>Magnoliopsida</taxon>
        <taxon>eudicotyledons</taxon>
        <taxon>Gunneridae</taxon>
        <taxon>Pentapetalae</taxon>
        <taxon>asterids</taxon>
        <taxon>Ericales</taxon>
        <taxon>Ericaceae</taxon>
        <taxon>Ericoideae</taxon>
        <taxon>Rhodoreae</taxon>
        <taxon>Rhododendron</taxon>
    </lineage>
</organism>
<sequence>MRRPHYAVELAVLSVRFSIPSSVTLRKPSELERAYSYVENETCIYVGALEGGLRLPFPAVAREVLSFLGLAPGQIVPNSWRLLIGCAALWGAMSDGITPLTKGPFLNQFLIKEAPGGTGWYYFTKRPGGGELITDLLNVHKNWKDKFFFVGGDGWELPSWEIGSYTQRVHNRRGEPVASSRALFPLTLATEAELKLAWSYEIHSWDLLVSPESSATYLLGPETSREALALLREEEGENKEMAPKMDKNLLAQLKAERAKQSPGGVAPKRKSSRLQKELNVDSFLAADLSKDPTLDLVVEPSEEGGVEKLKKKGRGPAVDGAPSNKKMKVSVGPSTLGNF</sequence>
<proteinExistence type="predicted"/>
<accession>A0ACC0LN02</accession>
<evidence type="ECO:0000313" key="2">
    <source>
        <dbReference type="Proteomes" id="UP001062846"/>
    </source>
</evidence>
<name>A0ACC0LN02_RHOML</name>
<dbReference type="Proteomes" id="UP001062846">
    <property type="component" value="Chromosome 11"/>
</dbReference>
<evidence type="ECO:0000313" key="1">
    <source>
        <dbReference type="EMBL" id="KAI8529995.1"/>
    </source>
</evidence>
<dbReference type="EMBL" id="CM046398">
    <property type="protein sequence ID" value="KAI8529995.1"/>
    <property type="molecule type" value="Genomic_DNA"/>
</dbReference>
<comment type="caution">
    <text evidence="1">The sequence shown here is derived from an EMBL/GenBank/DDBJ whole genome shotgun (WGS) entry which is preliminary data.</text>
</comment>
<keyword evidence="2" id="KW-1185">Reference proteome</keyword>
<gene>
    <name evidence="1" type="ORF">RHMOL_Rhmol11G0019600</name>
</gene>
<reference evidence="1" key="1">
    <citation type="submission" date="2022-02" db="EMBL/GenBank/DDBJ databases">
        <title>Plant Genome Project.</title>
        <authorList>
            <person name="Zhang R.-G."/>
        </authorList>
    </citation>
    <scope>NUCLEOTIDE SEQUENCE</scope>
    <source>
        <strain evidence="1">AT1</strain>
    </source>
</reference>